<accession>A0A0T5Z8R8</accession>
<gene>
    <name evidence="1" type="ORF">Ga0076813_142713</name>
</gene>
<dbReference type="Proteomes" id="UP000051276">
    <property type="component" value="Unassembled WGS sequence"/>
</dbReference>
<name>A0A0T5Z8R8_9GAMM</name>
<dbReference type="EMBL" id="LMXI01000267">
    <property type="protein sequence ID" value="KRT58846.1"/>
    <property type="molecule type" value="Genomic_DNA"/>
</dbReference>
<proteinExistence type="predicted"/>
<reference evidence="1 2" key="1">
    <citation type="submission" date="2015-11" db="EMBL/GenBank/DDBJ databases">
        <title>The genome of Candidatus Endoriftia persephone in Ridgeia piscesae and population structure of the North Eastern Pacific vestimentiferan symbionts.</title>
        <authorList>
            <person name="Perez M."/>
            <person name="Juniper K.S."/>
        </authorList>
    </citation>
    <scope>NUCLEOTIDE SEQUENCE [LARGE SCALE GENOMIC DNA]</scope>
    <source>
        <strain evidence="1">Ind10</strain>
    </source>
</reference>
<organism evidence="1 2">
    <name type="scientific">endosymbiont of Ridgeia piscesae</name>
    <dbReference type="NCBI Taxonomy" id="54398"/>
    <lineage>
        <taxon>Bacteria</taxon>
        <taxon>Pseudomonadati</taxon>
        <taxon>Pseudomonadota</taxon>
        <taxon>Gammaproteobacteria</taxon>
        <taxon>sulfur-oxidizing symbionts</taxon>
    </lineage>
</organism>
<protein>
    <submittedName>
        <fullName evidence="1">Uncharacterized protein</fullName>
    </submittedName>
</protein>
<sequence>MNQIAHHKLFDLPFQGAVSAARLTDLLFSLLLRLLP</sequence>
<evidence type="ECO:0000313" key="2">
    <source>
        <dbReference type="Proteomes" id="UP000051276"/>
    </source>
</evidence>
<comment type="caution">
    <text evidence="1">The sequence shown here is derived from an EMBL/GenBank/DDBJ whole genome shotgun (WGS) entry which is preliminary data.</text>
</comment>
<evidence type="ECO:0000313" key="1">
    <source>
        <dbReference type="EMBL" id="KRT58846.1"/>
    </source>
</evidence>
<dbReference type="AlphaFoldDB" id="A0A0T5Z8R8"/>